<name>A0ABY4S731_AQUTE</name>
<dbReference type="EMBL" id="CP097635">
    <property type="protein sequence ID" value="URI08485.1"/>
    <property type="molecule type" value="Genomic_DNA"/>
</dbReference>
<evidence type="ECO:0000313" key="1">
    <source>
        <dbReference type="EMBL" id="URI08485.1"/>
    </source>
</evidence>
<proteinExistence type="predicted"/>
<sequence>MPHVEAAQLHDYAFGQAGLLCTTAGTLSSAGIGVDTTGTATPSPLGRWLREAASHARVRAASDTPGWR</sequence>
<evidence type="ECO:0000313" key="2">
    <source>
        <dbReference type="Proteomes" id="UP001056201"/>
    </source>
</evidence>
<protein>
    <submittedName>
        <fullName evidence="1">Uncharacterized protein</fullName>
    </submittedName>
</protein>
<dbReference type="RefSeq" id="WP_250196707.1">
    <property type="nucleotide sequence ID" value="NZ_CP097635.1"/>
</dbReference>
<gene>
    <name evidence="1" type="ORF">MW290_03690</name>
</gene>
<accession>A0ABY4S731</accession>
<organism evidence="1 2">
    <name type="scientific">Aquincola tertiaricarbonis</name>
    <dbReference type="NCBI Taxonomy" id="391953"/>
    <lineage>
        <taxon>Bacteria</taxon>
        <taxon>Pseudomonadati</taxon>
        <taxon>Pseudomonadota</taxon>
        <taxon>Betaproteobacteria</taxon>
        <taxon>Burkholderiales</taxon>
        <taxon>Sphaerotilaceae</taxon>
        <taxon>Aquincola</taxon>
    </lineage>
</organism>
<keyword evidence="2" id="KW-1185">Reference proteome</keyword>
<reference evidence="1" key="1">
    <citation type="submission" date="2022-05" db="EMBL/GenBank/DDBJ databases">
        <title>An RpoN-dependent PEP-CTERM gene is involved in floc formation of an Aquincola tertiaricarbonis strain.</title>
        <authorList>
            <person name="Qiu D."/>
            <person name="Xia M."/>
        </authorList>
    </citation>
    <scope>NUCLEOTIDE SEQUENCE</scope>
    <source>
        <strain evidence="1">RN12</strain>
    </source>
</reference>
<dbReference type="Proteomes" id="UP001056201">
    <property type="component" value="Chromosome 1"/>
</dbReference>